<dbReference type="Proteomes" id="UP000031057">
    <property type="component" value="Unassembled WGS sequence"/>
</dbReference>
<evidence type="ECO:0000259" key="1">
    <source>
        <dbReference type="Pfam" id="PF13577"/>
    </source>
</evidence>
<proteinExistence type="predicted"/>
<dbReference type="Pfam" id="PF13577">
    <property type="entry name" value="SnoaL_4"/>
    <property type="match status" value="1"/>
</dbReference>
<dbReference type="EMBL" id="JTDI01000005">
    <property type="protein sequence ID" value="KHK90338.1"/>
    <property type="molecule type" value="Genomic_DNA"/>
</dbReference>
<dbReference type="AlphaFoldDB" id="A0A0B1ZMB9"/>
<feature type="domain" description="SnoaL-like" evidence="1">
    <location>
        <begin position="22"/>
        <end position="138"/>
    </location>
</feature>
<protein>
    <recommendedName>
        <fullName evidence="1">SnoaL-like domain-containing protein</fullName>
    </recommendedName>
</protein>
<sequence>MTIMEGWEKEGRLAALEANVRYLLDIEEIRNIRRLYHTYVNERTPERIADLFTNDGEWDFGPVSRGSNVREYFTNLKDRSQFFQQFPHHHVVEVTGDLATGFCYQEAKAVINGIAYTVLGRYDDVYHRTPAGWRFRKMCFDPRVFAPSSDQSWADPAKRRVDPYANFMERDADGNLIIPKS</sequence>
<dbReference type="OrthoDB" id="7541204at2"/>
<keyword evidence="3" id="KW-1185">Reference proteome</keyword>
<dbReference type="STRING" id="1348853.LK12_17165"/>
<reference evidence="2 3" key="1">
    <citation type="submission" date="2014-10" db="EMBL/GenBank/DDBJ databases">
        <title>Genome sequence of Novosphingobium malaysiense MUSC 273(T).</title>
        <authorList>
            <person name="Lee L.-H."/>
        </authorList>
    </citation>
    <scope>NUCLEOTIDE SEQUENCE [LARGE SCALE GENOMIC DNA]</scope>
    <source>
        <strain evidence="2 3">MUSC 273</strain>
    </source>
</reference>
<gene>
    <name evidence="2" type="ORF">LK12_17165</name>
</gene>
<dbReference type="InterPro" id="IPR037401">
    <property type="entry name" value="SnoaL-like"/>
</dbReference>
<evidence type="ECO:0000313" key="3">
    <source>
        <dbReference type="Proteomes" id="UP000031057"/>
    </source>
</evidence>
<comment type="caution">
    <text evidence="2">The sequence shown here is derived from an EMBL/GenBank/DDBJ whole genome shotgun (WGS) entry which is preliminary data.</text>
</comment>
<accession>A0A0B1ZMB9</accession>
<dbReference type="Gene3D" id="3.10.450.50">
    <property type="match status" value="1"/>
</dbReference>
<dbReference type="RefSeq" id="WP_039286566.1">
    <property type="nucleotide sequence ID" value="NZ_JTDI01000005.1"/>
</dbReference>
<organism evidence="2 3">
    <name type="scientific">Novosphingobium malaysiense</name>
    <dbReference type="NCBI Taxonomy" id="1348853"/>
    <lineage>
        <taxon>Bacteria</taxon>
        <taxon>Pseudomonadati</taxon>
        <taxon>Pseudomonadota</taxon>
        <taxon>Alphaproteobacteria</taxon>
        <taxon>Sphingomonadales</taxon>
        <taxon>Sphingomonadaceae</taxon>
        <taxon>Novosphingobium</taxon>
    </lineage>
</organism>
<dbReference type="SUPFAM" id="SSF54427">
    <property type="entry name" value="NTF2-like"/>
    <property type="match status" value="1"/>
</dbReference>
<dbReference type="InterPro" id="IPR032710">
    <property type="entry name" value="NTF2-like_dom_sf"/>
</dbReference>
<evidence type="ECO:0000313" key="2">
    <source>
        <dbReference type="EMBL" id="KHK90338.1"/>
    </source>
</evidence>
<name>A0A0B1ZMB9_9SPHN</name>